<evidence type="ECO:0000256" key="1">
    <source>
        <dbReference type="SAM" id="MobiDB-lite"/>
    </source>
</evidence>
<keyword evidence="2" id="KW-0732">Signal</keyword>
<feature type="region of interest" description="Disordered" evidence="1">
    <location>
        <begin position="25"/>
        <end position="60"/>
    </location>
</feature>
<dbReference type="PROSITE" id="PS51257">
    <property type="entry name" value="PROKAR_LIPOPROTEIN"/>
    <property type="match status" value="1"/>
</dbReference>
<dbReference type="RefSeq" id="WP_346247157.1">
    <property type="nucleotide sequence ID" value="NZ_JBDIZK010000007.1"/>
</dbReference>
<evidence type="ECO:0008006" key="5">
    <source>
        <dbReference type="Google" id="ProtNLM"/>
    </source>
</evidence>
<keyword evidence="4" id="KW-1185">Reference proteome</keyword>
<accession>A0ABV0B9A2</accession>
<evidence type="ECO:0000313" key="3">
    <source>
        <dbReference type="EMBL" id="MEN3748145.1"/>
    </source>
</evidence>
<feature type="signal peptide" evidence="2">
    <location>
        <begin position="1"/>
        <end position="21"/>
    </location>
</feature>
<dbReference type="Proteomes" id="UP001427805">
    <property type="component" value="Unassembled WGS sequence"/>
</dbReference>
<feature type="chain" id="PRO_5047221748" description="Lipoprotein" evidence="2">
    <location>
        <begin position="22"/>
        <end position="183"/>
    </location>
</feature>
<sequence length="183" mass="19138">MSRRPPSLVVPLTLASMLVLAGCVGPGKVAPEPPRPAPAPAPAPVPTPAPAPPRSAEWRDWPLTPGAWTYRADSRGGTALYGRANGDADFSIRCDRERQRLSLSRSGTVAGPLTIRTTSTLRSVAFRPAGGTPAQSVADLGARDSLIDAIGYSRGKFVVEGGGTQPLVLPAHAEILRVAEDCR</sequence>
<evidence type="ECO:0000256" key="2">
    <source>
        <dbReference type="SAM" id="SignalP"/>
    </source>
</evidence>
<gene>
    <name evidence="3" type="ORF">TPR58_13295</name>
</gene>
<proteinExistence type="predicted"/>
<reference evidence="3 4" key="1">
    <citation type="submission" date="2024-05" db="EMBL/GenBank/DDBJ databases">
        <title>Sphingomonas sp. HF-S3 16S ribosomal RNA gene Genome sequencing and assembly.</title>
        <authorList>
            <person name="Lee H."/>
        </authorList>
    </citation>
    <scope>NUCLEOTIDE SEQUENCE [LARGE SCALE GENOMIC DNA]</scope>
    <source>
        <strain evidence="3 4">HF-S3</strain>
    </source>
</reference>
<dbReference type="EMBL" id="JBDIZK010000007">
    <property type="protein sequence ID" value="MEN3748145.1"/>
    <property type="molecule type" value="Genomic_DNA"/>
</dbReference>
<name>A0ABV0B9A2_9SPHN</name>
<comment type="caution">
    <text evidence="3">The sequence shown here is derived from an EMBL/GenBank/DDBJ whole genome shotgun (WGS) entry which is preliminary data.</text>
</comment>
<organism evidence="3 4">
    <name type="scientific">Sphingomonas rustica</name>
    <dbReference type="NCBI Taxonomy" id="3103142"/>
    <lineage>
        <taxon>Bacteria</taxon>
        <taxon>Pseudomonadati</taxon>
        <taxon>Pseudomonadota</taxon>
        <taxon>Alphaproteobacteria</taxon>
        <taxon>Sphingomonadales</taxon>
        <taxon>Sphingomonadaceae</taxon>
        <taxon>Sphingomonas</taxon>
    </lineage>
</organism>
<feature type="compositionally biased region" description="Pro residues" evidence="1">
    <location>
        <begin position="31"/>
        <end position="53"/>
    </location>
</feature>
<evidence type="ECO:0000313" key="4">
    <source>
        <dbReference type="Proteomes" id="UP001427805"/>
    </source>
</evidence>
<protein>
    <recommendedName>
        <fullName evidence="5">Lipoprotein</fullName>
    </recommendedName>
</protein>